<name>A0A7H8QQA0_TALRU</name>
<dbReference type="RefSeq" id="XP_035341823.1">
    <property type="nucleotide sequence ID" value="XM_035485930.1"/>
</dbReference>
<evidence type="ECO:0000313" key="3">
    <source>
        <dbReference type="EMBL" id="QKX55645.1"/>
    </source>
</evidence>
<sequence length="162" mass="18371">MAPAHETSQDDNFAELQEHADLIDSDTFEQILEMDDDEDDREFSQGIVYGFFEQAESTFENMDKALNDKNWDSLSSLGHFLKGSSATLGLIKVRDACEKIQHCKEELPDDQADKDKAIDGIKKTLKEVKSDYEEVAKILKRFFGESPESEKDEKAPESPESD</sequence>
<keyword evidence="4" id="KW-1185">Reference proteome</keyword>
<dbReference type="PROSITE" id="PS50894">
    <property type="entry name" value="HPT"/>
    <property type="match status" value="1"/>
</dbReference>
<dbReference type="AlphaFoldDB" id="A0A7H8QQA0"/>
<dbReference type="InterPro" id="IPR045871">
    <property type="entry name" value="AHP1-5/YPD1"/>
</dbReference>
<dbReference type="CDD" id="cd00088">
    <property type="entry name" value="HPT"/>
    <property type="match status" value="1"/>
</dbReference>
<evidence type="ECO:0000256" key="1">
    <source>
        <dbReference type="PROSITE-ProRule" id="PRU00110"/>
    </source>
</evidence>
<dbReference type="GO" id="GO:0000160">
    <property type="term" value="P:phosphorelay signal transduction system"/>
    <property type="evidence" value="ECO:0007669"/>
    <property type="project" value="InterPro"/>
</dbReference>
<dbReference type="KEGG" id="trg:TRUGW13939_02742"/>
<dbReference type="PANTHER" id="PTHR28242">
    <property type="entry name" value="PHOSPHORELAY INTERMEDIATE PROTEIN YPD1"/>
    <property type="match status" value="1"/>
</dbReference>
<dbReference type="Proteomes" id="UP000509510">
    <property type="component" value="Chromosome II"/>
</dbReference>
<dbReference type="PANTHER" id="PTHR28242:SF52">
    <property type="entry name" value="PHOSPHORELAY INTERMEDIATE PROTEIN YPD1"/>
    <property type="match status" value="1"/>
</dbReference>
<dbReference type="OrthoDB" id="1673781at2759"/>
<dbReference type="GO" id="GO:0043424">
    <property type="term" value="F:protein histidine kinase binding"/>
    <property type="evidence" value="ECO:0007669"/>
    <property type="project" value="InterPro"/>
</dbReference>
<dbReference type="SUPFAM" id="SSF47226">
    <property type="entry name" value="Histidine-containing phosphotransfer domain, HPT domain"/>
    <property type="match status" value="1"/>
</dbReference>
<dbReference type="Gene3D" id="1.20.120.160">
    <property type="entry name" value="HPT domain"/>
    <property type="match status" value="1"/>
</dbReference>
<dbReference type="InterPro" id="IPR036641">
    <property type="entry name" value="HPT_dom_sf"/>
</dbReference>
<protein>
    <recommendedName>
        <fullName evidence="2">HPt domain-containing protein</fullName>
    </recommendedName>
</protein>
<feature type="modified residue" description="Phosphohistidine" evidence="1">
    <location>
        <position position="79"/>
    </location>
</feature>
<dbReference type="GO" id="GO:0005737">
    <property type="term" value="C:cytoplasm"/>
    <property type="evidence" value="ECO:0007669"/>
    <property type="project" value="TreeGrafter"/>
</dbReference>
<accession>A0A7H8QQA0</accession>
<dbReference type="GeneID" id="55990249"/>
<gene>
    <name evidence="3" type="ORF">TRUGW13939_02742</name>
</gene>
<keyword evidence="1" id="KW-0597">Phosphoprotein</keyword>
<dbReference type="GO" id="GO:0009927">
    <property type="term" value="F:histidine phosphotransfer kinase activity"/>
    <property type="evidence" value="ECO:0007669"/>
    <property type="project" value="InterPro"/>
</dbReference>
<reference evidence="4" key="1">
    <citation type="submission" date="2020-06" db="EMBL/GenBank/DDBJ databases">
        <title>A chromosome-scale genome assembly of Talaromyces rugulosus W13939.</title>
        <authorList>
            <person name="Wang B."/>
            <person name="Guo L."/>
            <person name="Ye K."/>
            <person name="Wang L."/>
        </authorList>
    </citation>
    <scope>NUCLEOTIDE SEQUENCE [LARGE SCALE GENOMIC DNA]</scope>
    <source>
        <strain evidence="4">W13939</strain>
    </source>
</reference>
<organism evidence="3 4">
    <name type="scientific">Talaromyces rugulosus</name>
    <name type="common">Penicillium rugulosum</name>
    <dbReference type="NCBI Taxonomy" id="121627"/>
    <lineage>
        <taxon>Eukaryota</taxon>
        <taxon>Fungi</taxon>
        <taxon>Dikarya</taxon>
        <taxon>Ascomycota</taxon>
        <taxon>Pezizomycotina</taxon>
        <taxon>Eurotiomycetes</taxon>
        <taxon>Eurotiomycetidae</taxon>
        <taxon>Eurotiales</taxon>
        <taxon>Trichocomaceae</taxon>
        <taxon>Talaromyces</taxon>
        <taxon>Talaromyces sect. Islandici</taxon>
    </lineage>
</organism>
<dbReference type="GO" id="GO:0005634">
    <property type="term" value="C:nucleus"/>
    <property type="evidence" value="ECO:0007669"/>
    <property type="project" value="TreeGrafter"/>
</dbReference>
<dbReference type="EMBL" id="CP055899">
    <property type="protein sequence ID" value="QKX55645.1"/>
    <property type="molecule type" value="Genomic_DNA"/>
</dbReference>
<evidence type="ECO:0000259" key="2">
    <source>
        <dbReference type="PROSITE" id="PS50894"/>
    </source>
</evidence>
<dbReference type="InterPro" id="IPR008207">
    <property type="entry name" value="Sig_transdc_His_kin_Hpt_dom"/>
</dbReference>
<proteinExistence type="predicted"/>
<evidence type="ECO:0000313" key="4">
    <source>
        <dbReference type="Proteomes" id="UP000509510"/>
    </source>
</evidence>
<dbReference type="SMART" id="SM00073">
    <property type="entry name" value="HPT"/>
    <property type="match status" value="1"/>
</dbReference>
<dbReference type="Pfam" id="PF01627">
    <property type="entry name" value="Hpt"/>
    <property type="match status" value="1"/>
</dbReference>
<feature type="domain" description="HPt" evidence="2">
    <location>
        <begin position="40"/>
        <end position="142"/>
    </location>
</feature>